<feature type="signal peptide" evidence="1">
    <location>
        <begin position="1"/>
        <end position="20"/>
    </location>
</feature>
<reference evidence="4" key="1">
    <citation type="submission" date="2015-12" db="EMBL/GenBank/DDBJ databases">
        <title>FDA dAtabase for Regulatory Grade micrObial Sequences (FDA-ARGOS): Supporting development and validation of Infectious Disease Dx tests.</title>
        <authorList>
            <person name="Hoffmann M."/>
            <person name="Allard M."/>
            <person name="Evans P."/>
            <person name="Brown E."/>
            <person name="Tallon L.J."/>
            <person name="Sadzewicz L."/>
            <person name="Sengamalay N."/>
            <person name="Ott S."/>
            <person name="Godinez A."/>
            <person name="Nagaraj S."/>
            <person name="Vyas G."/>
            <person name="Aluvathingal J."/>
            <person name="Nadendla S."/>
            <person name="Geyer C."/>
            <person name="Sichtig H."/>
        </authorList>
    </citation>
    <scope>NUCLEOTIDE SEQUENCE [LARGE SCALE GENOMIC DNA]</scope>
    <source>
        <strain evidence="4">ATCC 33809</strain>
    </source>
</reference>
<proteinExistence type="predicted"/>
<dbReference type="GO" id="GO:0008643">
    <property type="term" value="P:carbohydrate transport"/>
    <property type="evidence" value="ECO:0007669"/>
    <property type="project" value="InterPro"/>
</dbReference>
<dbReference type="GO" id="GO:0042597">
    <property type="term" value="C:periplasmic space"/>
    <property type="evidence" value="ECO:0007669"/>
    <property type="project" value="InterPro"/>
</dbReference>
<evidence type="ECO:0000256" key="1">
    <source>
        <dbReference type="SAM" id="SignalP"/>
    </source>
</evidence>
<evidence type="ECO:0000313" key="5">
    <source>
        <dbReference type="Proteomes" id="UP000254626"/>
    </source>
</evidence>
<dbReference type="GeneID" id="29383426"/>
<dbReference type="Pfam" id="PF07148">
    <property type="entry name" value="MalM"/>
    <property type="match status" value="1"/>
</dbReference>
<dbReference type="Proteomes" id="UP000254626">
    <property type="component" value="Unassembled WGS sequence"/>
</dbReference>
<dbReference type="EMBL" id="UHIP01000002">
    <property type="protein sequence ID" value="SUQ26624.1"/>
    <property type="molecule type" value="Genomic_DNA"/>
</dbReference>
<sequence>MYLRALLLGGCIALTGCQSATVVEQPQSTSAQAFSVISQLQATKVKFPSTTKISITPSTQYLRNEQISSPVAVFEIPANRGQMSLTITSEIKDSVFFPHVMITDQQGKVVESYDDSVFEYRKPRLNLGNRLVAELDFYPPQGYQNLYVVVYTKESDLKDVTYVAHPGRIDAEARGNYMPELKDIAVPHSLTGTLELDVAGPGLLGFTRLESPANATSSDQAKAQIVVQPDTQAYYFSTIEKAVEANDIPKALSLLDEAKALGIEGAQEVFVKAVNRKSAQ</sequence>
<dbReference type="PROSITE" id="PS51257">
    <property type="entry name" value="PROKAR_LIPOPROTEIN"/>
    <property type="match status" value="1"/>
</dbReference>
<reference evidence="3 5" key="3">
    <citation type="submission" date="2018-06" db="EMBL/GenBank/DDBJ databases">
        <authorList>
            <consortium name="Pathogen Informatics"/>
            <person name="Doyle S."/>
        </authorList>
    </citation>
    <scope>NUCLEOTIDE SEQUENCE [LARGE SCALE GENOMIC DNA]</scope>
    <source>
        <strain evidence="3 5">NCTC11327</strain>
    </source>
</reference>
<keyword evidence="4" id="KW-1185">Reference proteome</keyword>
<gene>
    <name evidence="2" type="ORF">AL536_07280</name>
    <name evidence="3" type="ORF">NCTC11327_03486</name>
</gene>
<evidence type="ECO:0000313" key="2">
    <source>
        <dbReference type="EMBL" id="AMF93244.1"/>
    </source>
</evidence>
<feature type="chain" id="PRO_5043567471" evidence="1">
    <location>
        <begin position="21"/>
        <end position="280"/>
    </location>
</feature>
<dbReference type="RefSeq" id="WP_061056015.1">
    <property type="nucleotide sequence ID" value="NZ_CABLBX010000005.1"/>
</dbReference>
<accession>A0AAX2LUU0</accession>
<keyword evidence="1" id="KW-0732">Signal</keyword>
<name>A0AAX2LUU0_VIBFL</name>
<dbReference type="InterPro" id="IPR010794">
    <property type="entry name" value="MalM"/>
</dbReference>
<dbReference type="Proteomes" id="UP000057088">
    <property type="component" value="Chromosome 1"/>
</dbReference>
<dbReference type="KEGG" id="vfl:AL536_07280"/>
<dbReference type="EMBL" id="CP014034">
    <property type="protein sequence ID" value="AMF93244.1"/>
    <property type="molecule type" value="Genomic_DNA"/>
</dbReference>
<protein>
    <submittedName>
        <fullName evidence="3">Maltose operon periplasmic protein, hypothetical</fullName>
    </submittedName>
    <submittedName>
        <fullName evidence="2">Transcriptional regulator</fullName>
    </submittedName>
</protein>
<dbReference type="AlphaFoldDB" id="A0AAX2LUU0"/>
<evidence type="ECO:0000313" key="3">
    <source>
        <dbReference type="EMBL" id="SUQ26624.1"/>
    </source>
</evidence>
<evidence type="ECO:0000313" key="4">
    <source>
        <dbReference type="Proteomes" id="UP000057088"/>
    </source>
</evidence>
<reference evidence="2" key="2">
    <citation type="submission" date="2018-01" db="EMBL/GenBank/DDBJ databases">
        <title>FDA dAtabase for Regulatory Grade micrObial Sequences (FDA-ARGOS): Supporting development and validation of Infectious Disease Dx tests.</title>
        <authorList>
            <person name="Hoffmann M."/>
            <person name="Allard M."/>
            <person name="Evans P."/>
            <person name="Brown E."/>
            <person name="Tallon L."/>
            <person name="Sadzewicz L."/>
            <person name="Sengamalay N."/>
            <person name="Ott S."/>
            <person name="Godinez A."/>
            <person name="Nagaraj S."/>
            <person name="Vyas G."/>
            <person name="Aluvathingal J."/>
            <person name="Nadendla S."/>
            <person name="Geyer C."/>
            <person name="Sichtig H."/>
        </authorList>
    </citation>
    <scope>NUCLEOTIDE SEQUENCE</scope>
    <source>
        <strain evidence="2">ATCC 33809</strain>
    </source>
</reference>
<organism evidence="3 5">
    <name type="scientific">Vibrio fluvialis</name>
    <dbReference type="NCBI Taxonomy" id="676"/>
    <lineage>
        <taxon>Bacteria</taxon>
        <taxon>Pseudomonadati</taxon>
        <taxon>Pseudomonadota</taxon>
        <taxon>Gammaproteobacteria</taxon>
        <taxon>Vibrionales</taxon>
        <taxon>Vibrionaceae</taxon>
        <taxon>Vibrio</taxon>
    </lineage>
</organism>